<feature type="compositionally biased region" description="Low complexity" evidence="1">
    <location>
        <begin position="176"/>
        <end position="199"/>
    </location>
</feature>
<gene>
    <name evidence="2" type="ORF">HQN59_13910</name>
</gene>
<accession>A0A7Y6NPC4</accession>
<dbReference type="AlphaFoldDB" id="A0A7Y6NPC4"/>
<proteinExistence type="predicted"/>
<organism evidence="2 3">
    <name type="scientific">Piscinibacter koreensis</name>
    <dbReference type="NCBI Taxonomy" id="2742824"/>
    <lineage>
        <taxon>Bacteria</taxon>
        <taxon>Pseudomonadati</taxon>
        <taxon>Pseudomonadota</taxon>
        <taxon>Betaproteobacteria</taxon>
        <taxon>Burkholderiales</taxon>
        <taxon>Sphaerotilaceae</taxon>
        <taxon>Piscinibacter</taxon>
    </lineage>
</organism>
<feature type="compositionally biased region" description="Low complexity" evidence="1">
    <location>
        <begin position="71"/>
        <end position="81"/>
    </location>
</feature>
<dbReference type="InterPro" id="IPR021735">
    <property type="entry name" value="DUF3306"/>
</dbReference>
<comment type="caution">
    <text evidence="2">The sequence shown here is derived from an EMBL/GenBank/DDBJ whole genome shotgun (WGS) entry which is preliminary data.</text>
</comment>
<dbReference type="EMBL" id="JABWMJ010000006">
    <property type="protein sequence ID" value="NUZ06855.1"/>
    <property type="molecule type" value="Genomic_DNA"/>
</dbReference>
<evidence type="ECO:0000313" key="3">
    <source>
        <dbReference type="Proteomes" id="UP000529637"/>
    </source>
</evidence>
<dbReference type="Proteomes" id="UP000529637">
    <property type="component" value="Unassembled WGS sequence"/>
</dbReference>
<dbReference type="RefSeq" id="WP_176069707.1">
    <property type="nucleotide sequence ID" value="NZ_JABWMJ010000006.1"/>
</dbReference>
<feature type="region of interest" description="Disordered" evidence="1">
    <location>
        <begin position="1"/>
        <end position="87"/>
    </location>
</feature>
<dbReference type="Pfam" id="PF11748">
    <property type="entry name" value="DUF3306"/>
    <property type="match status" value="1"/>
</dbReference>
<feature type="compositionally biased region" description="Low complexity" evidence="1">
    <location>
        <begin position="210"/>
        <end position="222"/>
    </location>
</feature>
<protein>
    <submittedName>
        <fullName evidence="2">DUF3306 domain-containing protein</fullName>
    </submittedName>
</protein>
<sequence>MPAGRDDEGFLARWSRRKAGRGDAPAAPSTPPSVAPRAREAPAEPTAPGARDSGTESPAGASGTPAVTSDAPTAGAAGPAAAAPPLPTLDDVAALTHASDYSRFVAPGVDSTVRNAAMRKLFSDPHFNVMDGLDTYIEDYGKPDPIAPALVRRMSAARALGLVADHDEAAPALEAPAGATHAASPRDAAPGAEAASPTAEDAGGTPRPSPAQSAPAQSATSPGDERGDGAPNRAPASATPSGTAESRSC</sequence>
<reference evidence="2 3" key="1">
    <citation type="submission" date="2020-06" db="EMBL/GenBank/DDBJ databases">
        <title>Schlegella sp. ID0723 isolated from air conditioner.</title>
        <authorList>
            <person name="Kim D.Y."/>
            <person name="Kim D.-U."/>
        </authorList>
    </citation>
    <scope>NUCLEOTIDE SEQUENCE [LARGE SCALE GENOMIC DNA]</scope>
    <source>
        <strain evidence="2 3">ID0723</strain>
    </source>
</reference>
<keyword evidence="3" id="KW-1185">Reference proteome</keyword>
<evidence type="ECO:0000313" key="2">
    <source>
        <dbReference type="EMBL" id="NUZ06855.1"/>
    </source>
</evidence>
<name>A0A7Y6NPC4_9BURK</name>
<feature type="compositionally biased region" description="Polar residues" evidence="1">
    <location>
        <begin position="238"/>
        <end position="249"/>
    </location>
</feature>
<feature type="region of interest" description="Disordered" evidence="1">
    <location>
        <begin position="176"/>
        <end position="249"/>
    </location>
</feature>
<feature type="compositionally biased region" description="Basic and acidic residues" evidence="1">
    <location>
        <begin position="1"/>
        <end position="10"/>
    </location>
</feature>
<evidence type="ECO:0000256" key="1">
    <source>
        <dbReference type="SAM" id="MobiDB-lite"/>
    </source>
</evidence>